<feature type="compositionally biased region" description="Basic and acidic residues" evidence="1">
    <location>
        <begin position="275"/>
        <end position="305"/>
    </location>
</feature>
<dbReference type="AlphaFoldDB" id="A0AAP0FVY7"/>
<dbReference type="Proteomes" id="UP001418222">
    <property type="component" value="Unassembled WGS sequence"/>
</dbReference>
<evidence type="ECO:0000313" key="2">
    <source>
        <dbReference type="EMBL" id="KAK8918915.1"/>
    </source>
</evidence>
<evidence type="ECO:0000313" key="3">
    <source>
        <dbReference type="Proteomes" id="UP001418222"/>
    </source>
</evidence>
<comment type="caution">
    <text evidence="2">The sequence shown here is derived from an EMBL/GenBank/DDBJ whole genome shotgun (WGS) entry which is preliminary data.</text>
</comment>
<proteinExistence type="predicted"/>
<reference evidence="2 3" key="1">
    <citation type="journal article" date="2022" name="Nat. Plants">
        <title>Genomes of leafy and leafless Platanthera orchids illuminate the evolution of mycoheterotrophy.</title>
        <authorList>
            <person name="Li M.H."/>
            <person name="Liu K.W."/>
            <person name="Li Z."/>
            <person name="Lu H.C."/>
            <person name="Ye Q.L."/>
            <person name="Zhang D."/>
            <person name="Wang J.Y."/>
            <person name="Li Y.F."/>
            <person name="Zhong Z.M."/>
            <person name="Liu X."/>
            <person name="Yu X."/>
            <person name="Liu D.K."/>
            <person name="Tu X.D."/>
            <person name="Liu B."/>
            <person name="Hao Y."/>
            <person name="Liao X.Y."/>
            <person name="Jiang Y.T."/>
            <person name="Sun W.H."/>
            <person name="Chen J."/>
            <person name="Chen Y.Q."/>
            <person name="Ai Y."/>
            <person name="Zhai J.W."/>
            <person name="Wu S.S."/>
            <person name="Zhou Z."/>
            <person name="Hsiao Y.Y."/>
            <person name="Wu W.L."/>
            <person name="Chen Y.Y."/>
            <person name="Lin Y.F."/>
            <person name="Hsu J.L."/>
            <person name="Li C.Y."/>
            <person name="Wang Z.W."/>
            <person name="Zhao X."/>
            <person name="Zhong W.Y."/>
            <person name="Ma X.K."/>
            <person name="Ma L."/>
            <person name="Huang J."/>
            <person name="Chen G.Z."/>
            <person name="Huang M.Z."/>
            <person name="Huang L."/>
            <person name="Peng D.H."/>
            <person name="Luo Y.B."/>
            <person name="Zou S.Q."/>
            <person name="Chen S.P."/>
            <person name="Lan S."/>
            <person name="Tsai W.C."/>
            <person name="Van de Peer Y."/>
            <person name="Liu Z.J."/>
        </authorList>
    </citation>
    <scope>NUCLEOTIDE SEQUENCE [LARGE SCALE GENOMIC DNA]</scope>
    <source>
        <strain evidence="2">Lor287</strain>
    </source>
</reference>
<evidence type="ECO:0000256" key="1">
    <source>
        <dbReference type="SAM" id="MobiDB-lite"/>
    </source>
</evidence>
<dbReference type="PANTHER" id="PTHR10476">
    <property type="entry name" value="CHARGED MULTIVESICULAR BODY PROTEIN"/>
    <property type="match status" value="1"/>
</dbReference>
<dbReference type="InterPro" id="IPR005024">
    <property type="entry name" value="Snf7_fam"/>
</dbReference>
<gene>
    <name evidence="2" type="ORF">KSP39_PZI021245</name>
</gene>
<dbReference type="Gene3D" id="6.10.140.1230">
    <property type="match status" value="1"/>
</dbReference>
<name>A0AAP0FVY7_9ASPA</name>
<accession>A0AAP0FVY7</accession>
<dbReference type="Pfam" id="PF03357">
    <property type="entry name" value="Snf7"/>
    <property type="match status" value="1"/>
</dbReference>
<dbReference type="EMBL" id="JBBWWQ010000019">
    <property type="protein sequence ID" value="KAK8918915.1"/>
    <property type="molecule type" value="Genomic_DNA"/>
</dbReference>
<keyword evidence="3" id="KW-1185">Reference proteome</keyword>
<sequence>MLRERCFFMVFSFDGLVQSWRRDRSLSDWPLAPGERLGPSKLWVILEGIHDLYKRRRSQQSVAASSSRDSFSSSGGGGCLAGSCVSYERCPHPRASAWHVTQVTLLSDRCLEGNDVWPPLMGYAPKVLEALIFLEALRTSKRDMAVATRGVEREIASLQLEEKKLVAEIKKTAKIGNEAATRILARQLVRLRQQITNLQGSRAQIRGVATYTQVRSINGIYRSTVFFGNVRQYLHFCWDERGKQSNGSHEQGDGASKTGKDNAGVSEAINPNGHDVSERKYCGGSNDRARASRQKERALRERNMV</sequence>
<organism evidence="2 3">
    <name type="scientific">Platanthera zijinensis</name>
    <dbReference type="NCBI Taxonomy" id="2320716"/>
    <lineage>
        <taxon>Eukaryota</taxon>
        <taxon>Viridiplantae</taxon>
        <taxon>Streptophyta</taxon>
        <taxon>Embryophyta</taxon>
        <taxon>Tracheophyta</taxon>
        <taxon>Spermatophyta</taxon>
        <taxon>Magnoliopsida</taxon>
        <taxon>Liliopsida</taxon>
        <taxon>Asparagales</taxon>
        <taxon>Orchidaceae</taxon>
        <taxon>Orchidoideae</taxon>
        <taxon>Orchideae</taxon>
        <taxon>Orchidinae</taxon>
        <taxon>Platanthera</taxon>
    </lineage>
</organism>
<feature type="region of interest" description="Disordered" evidence="1">
    <location>
        <begin position="244"/>
        <end position="305"/>
    </location>
</feature>
<protein>
    <submittedName>
        <fullName evidence="2">Uncharacterized protein</fullName>
    </submittedName>
</protein>
<dbReference type="GO" id="GO:0007034">
    <property type="term" value="P:vacuolar transport"/>
    <property type="evidence" value="ECO:0007669"/>
    <property type="project" value="InterPro"/>
</dbReference>